<feature type="region of interest" description="Disordered" evidence="1">
    <location>
        <begin position="1"/>
        <end position="25"/>
    </location>
</feature>
<evidence type="ECO:0008006" key="6">
    <source>
        <dbReference type="Google" id="ProtNLM"/>
    </source>
</evidence>
<dbReference type="SUPFAM" id="SSF63411">
    <property type="entry name" value="LuxS/MPP-like metallohydrolase"/>
    <property type="match status" value="2"/>
</dbReference>
<evidence type="ECO:0000259" key="2">
    <source>
        <dbReference type="Pfam" id="PF00675"/>
    </source>
</evidence>
<dbReference type="AlphaFoldDB" id="A0A4P2Q1G5"/>
<dbReference type="InterPro" id="IPR050361">
    <property type="entry name" value="MPP/UQCRC_Complex"/>
</dbReference>
<accession>A0A4P2Q1G5</accession>
<protein>
    <recommendedName>
        <fullName evidence="6">Insulinase family protein</fullName>
    </recommendedName>
</protein>
<dbReference type="OrthoDB" id="9811314at2"/>
<dbReference type="Proteomes" id="UP000295781">
    <property type="component" value="Chromosome"/>
</dbReference>
<evidence type="ECO:0000313" key="5">
    <source>
        <dbReference type="Proteomes" id="UP000295781"/>
    </source>
</evidence>
<dbReference type="RefSeq" id="WP_129348129.1">
    <property type="nucleotide sequence ID" value="NZ_CP012670.1"/>
</dbReference>
<dbReference type="Pfam" id="PF05193">
    <property type="entry name" value="Peptidase_M16_C"/>
    <property type="match status" value="1"/>
</dbReference>
<dbReference type="GO" id="GO:0046872">
    <property type="term" value="F:metal ion binding"/>
    <property type="evidence" value="ECO:0007669"/>
    <property type="project" value="InterPro"/>
</dbReference>
<gene>
    <name evidence="4" type="ORF">SOCEGT47_035820</name>
</gene>
<feature type="domain" description="Peptidase M16 N-terminal" evidence="2">
    <location>
        <begin position="32"/>
        <end position="178"/>
    </location>
</feature>
<organism evidence="4 5">
    <name type="scientific">Sorangium cellulosum</name>
    <name type="common">Polyangium cellulosum</name>
    <dbReference type="NCBI Taxonomy" id="56"/>
    <lineage>
        <taxon>Bacteria</taxon>
        <taxon>Pseudomonadati</taxon>
        <taxon>Myxococcota</taxon>
        <taxon>Polyangia</taxon>
        <taxon>Polyangiales</taxon>
        <taxon>Polyangiaceae</taxon>
        <taxon>Sorangium</taxon>
    </lineage>
</organism>
<dbReference type="InterPro" id="IPR011765">
    <property type="entry name" value="Pept_M16_N"/>
</dbReference>
<dbReference type="EMBL" id="CP012670">
    <property type="protein sequence ID" value="AUX23064.1"/>
    <property type="molecule type" value="Genomic_DNA"/>
</dbReference>
<dbReference type="InterPro" id="IPR007863">
    <property type="entry name" value="Peptidase_M16_C"/>
</dbReference>
<evidence type="ECO:0000256" key="1">
    <source>
        <dbReference type="SAM" id="MobiDB-lite"/>
    </source>
</evidence>
<dbReference type="PANTHER" id="PTHR11851:SF224">
    <property type="entry name" value="PROCESSING PROTEASE"/>
    <property type="match status" value="1"/>
</dbReference>
<evidence type="ECO:0000259" key="3">
    <source>
        <dbReference type="Pfam" id="PF05193"/>
    </source>
</evidence>
<dbReference type="PANTHER" id="PTHR11851">
    <property type="entry name" value="METALLOPROTEASE"/>
    <property type="match status" value="1"/>
</dbReference>
<reference evidence="4 5" key="1">
    <citation type="submission" date="2015-09" db="EMBL/GenBank/DDBJ databases">
        <title>Sorangium comparison.</title>
        <authorList>
            <person name="Zaburannyi N."/>
            <person name="Bunk B."/>
            <person name="Overmann J."/>
            <person name="Mueller R."/>
        </authorList>
    </citation>
    <scope>NUCLEOTIDE SEQUENCE [LARGE SCALE GENOMIC DNA]</scope>
    <source>
        <strain evidence="4 5">So ceGT47</strain>
    </source>
</reference>
<dbReference type="Pfam" id="PF00675">
    <property type="entry name" value="Peptidase_M16"/>
    <property type="match status" value="1"/>
</dbReference>
<feature type="domain" description="Peptidase M16 C-terminal" evidence="3">
    <location>
        <begin position="185"/>
        <end position="360"/>
    </location>
</feature>
<name>A0A4P2Q1G5_SORCE</name>
<dbReference type="Gene3D" id="3.30.830.10">
    <property type="entry name" value="Metalloenzyme, LuxS/M16 peptidase-like"/>
    <property type="match status" value="2"/>
</dbReference>
<sequence length="454" mass="49385">MSQSVKSGVAWGAEEQGRGAPGGRVTPRGPVVLVETSHALPLVSIVVAFRSGSAHDPAGREGLARITARMLRRGAEGYSANEIEETIDALGGEFGADVATSATSAHFEVIKRSLDRFVDLGATLLARPTFPEPELARLLREAEAELVDARDSDRSLCSRAFRRTLFAGHPYGRRIAGTIPTLRAITRDDVAAFYARHYTRRNAIVAISGDIEPGEAHAIAERLLSGLPEGEAIADPVPDPAARPGRRLVFVDKPERTQTQMVIGGLGTDAHDPDHIALVVANTAFGGTFSSRLMQEVRAKRGWSYGASSRAGFDRHRDAFTMWTAPAAQDAAACLSLELDLLAALRRDGITEDELTFVKRYLVRSHAFEIDTARKRVHQKLEEMLYDLPEGYHETYVQRVEAVTVEEANAAVRRRIPEDDLVVGVVGTHAEIGEAIASAIPRLSDVQVEPYDLE</sequence>
<evidence type="ECO:0000313" key="4">
    <source>
        <dbReference type="EMBL" id="AUX23064.1"/>
    </source>
</evidence>
<proteinExistence type="predicted"/>
<dbReference type="InterPro" id="IPR011249">
    <property type="entry name" value="Metalloenz_LuxS/M16"/>
</dbReference>